<accession>A0AAE0DWT8</accession>
<sequence>MEELSNLHQNAYDYVINARPEKWSRVHCPQQRYRLMTTNTAECLNSCLRFAWKLPMLTLAEFIRDMLQHWYYDRYQAAQSIRHQLTDTA</sequence>
<dbReference type="Proteomes" id="UP001281410">
    <property type="component" value="Unassembled WGS sequence"/>
</dbReference>
<reference evidence="1" key="1">
    <citation type="journal article" date="2023" name="Plant J.">
        <title>Genome sequences and population genomics provide insights into the demographic history, inbreeding, and mutation load of two 'living fossil' tree species of Dipteronia.</title>
        <authorList>
            <person name="Feng Y."/>
            <person name="Comes H.P."/>
            <person name="Chen J."/>
            <person name="Zhu S."/>
            <person name="Lu R."/>
            <person name="Zhang X."/>
            <person name="Li P."/>
            <person name="Qiu J."/>
            <person name="Olsen K.M."/>
            <person name="Qiu Y."/>
        </authorList>
    </citation>
    <scope>NUCLEOTIDE SEQUENCE</scope>
    <source>
        <strain evidence="1">NBL</strain>
    </source>
</reference>
<evidence type="ECO:0000313" key="1">
    <source>
        <dbReference type="EMBL" id="KAK3193818.1"/>
    </source>
</evidence>
<proteinExistence type="predicted"/>
<evidence type="ECO:0000313" key="2">
    <source>
        <dbReference type="Proteomes" id="UP001281410"/>
    </source>
</evidence>
<name>A0AAE0DWT8_9ROSI</name>
<gene>
    <name evidence="1" type="ORF">Dsin_025128</name>
</gene>
<protein>
    <recommendedName>
        <fullName evidence="3">Transposase</fullName>
    </recommendedName>
</protein>
<organism evidence="1 2">
    <name type="scientific">Dipteronia sinensis</name>
    <dbReference type="NCBI Taxonomy" id="43782"/>
    <lineage>
        <taxon>Eukaryota</taxon>
        <taxon>Viridiplantae</taxon>
        <taxon>Streptophyta</taxon>
        <taxon>Embryophyta</taxon>
        <taxon>Tracheophyta</taxon>
        <taxon>Spermatophyta</taxon>
        <taxon>Magnoliopsida</taxon>
        <taxon>eudicotyledons</taxon>
        <taxon>Gunneridae</taxon>
        <taxon>Pentapetalae</taxon>
        <taxon>rosids</taxon>
        <taxon>malvids</taxon>
        <taxon>Sapindales</taxon>
        <taxon>Sapindaceae</taxon>
        <taxon>Hippocastanoideae</taxon>
        <taxon>Acereae</taxon>
        <taxon>Dipteronia</taxon>
    </lineage>
</organism>
<evidence type="ECO:0008006" key="3">
    <source>
        <dbReference type="Google" id="ProtNLM"/>
    </source>
</evidence>
<dbReference type="AlphaFoldDB" id="A0AAE0DWT8"/>
<comment type="caution">
    <text evidence="1">The sequence shown here is derived from an EMBL/GenBank/DDBJ whole genome shotgun (WGS) entry which is preliminary data.</text>
</comment>
<dbReference type="EMBL" id="JANJYJ010000008">
    <property type="protein sequence ID" value="KAK3193818.1"/>
    <property type="molecule type" value="Genomic_DNA"/>
</dbReference>
<keyword evidence="2" id="KW-1185">Reference proteome</keyword>